<dbReference type="Proteomes" id="UP000596276">
    <property type="component" value="Chromosome 4"/>
</dbReference>
<protein>
    <submittedName>
        <fullName evidence="2">Uncharacterized protein</fullName>
    </submittedName>
</protein>
<gene>
    <name evidence="2" type="ORF">F9C07_10423</name>
</gene>
<feature type="compositionally biased region" description="Polar residues" evidence="1">
    <location>
        <begin position="10"/>
        <end position="20"/>
    </location>
</feature>
<name>A0A7U2MVS3_ASPFN</name>
<dbReference type="VEuPathDB" id="FungiDB:F9C07_10423"/>
<accession>A0A7U2MVS3</accession>
<evidence type="ECO:0000313" key="3">
    <source>
        <dbReference type="Proteomes" id="UP000596276"/>
    </source>
</evidence>
<feature type="region of interest" description="Disordered" evidence="1">
    <location>
        <begin position="1"/>
        <end position="22"/>
    </location>
</feature>
<organism evidence="2 3">
    <name type="scientific">Aspergillus flavus (strain ATCC 200026 / FGSC A1120 / IAM 13836 / NRRL 3357 / JCM 12722 / SRRC 167)</name>
    <dbReference type="NCBI Taxonomy" id="332952"/>
    <lineage>
        <taxon>Eukaryota</taxon>
        <taxon>Fungi</taxon>
        <taxon>Dikarya</taxon>
        <taxon>Ascomycota</taxon>
        <taxon>Pezizomycotina</taxon>
        <taxon>Eurotiomycetes</taxon>
        <taxon>Eurotiomycetidae</taxon>
        <taxon>Eurotiales</taxon>
        <taxon>Aspergillaceae</taxon>
        <taxon>Aspergillus</taxon>
        <taxon>Aspergillus subgen. Circumdati</taxon>
    </lineage>
</organism>
<keyword evidence="3" id="KW-1185">Reference proteome</keyword>
<proteinExistence type="predicted"/>
<sequence>MAPTIRRGSFHTTKTMTRTGQVHPDECHCTAAVKSGGLKVHIYTDLDTVKSIDDMKVLGESVVAKKAQARTYVQAPIHGHGIKMYG</sequence>
<dbReference type="EMBL" id="CP044618">
    <property type="protein sequence ID" value="QRD90769.1"/>
    <property type="molecule type" value="Genomic_DNA"/>
</dbReference>
<evidence type="ECO:0000313" key="2">
    <source>
        <dbReference type="EMBL" id="QRD90769.1"/>
    </source>
</evidence>
<reference evidence="3" key="1">
    <citation type="journal article" date="2021" name="G3 (Bethesda)">
        <title>Chromosome assembled and annotated genome sequence of Aspergillus flavus NRRL 3357.</title>
        <authorList>
            <person name="Skerker J.M."/>
            <person name="Pianalto K.M."/>
            <person name="Mondo S.J."/>
            <person name="Yang K."/>
            <person name="Arkin A.P."/>
            <person name="Keller N.P."/>
            <person name="Grigoriev I.V."/>
            <person name="Louise Glass N.L."/>
        </authorList>
    </citation>
    <scope>NUCLEOTIDE SEQUENCE [LARGE SCALE GENOMIC DNA]</scope>
    <source>
        <strain evidence="3">ATCC 200026 / FGSC A1120 / IAM 13836 / NRRL 3357 / JCM 12722 / SRRC 167</strain>
    </source>
</reference>
<evidence type="ECO:0000256" key="1">
    <source>
        <dbReference type="SAM" id="MobiDB-lite"/>
    </source>
</evidence>
<dbReference type="AlphaFoldDB" id="A0A7U2MVS3"/>